<reference evidence="1" key="1">
    <citation type="submission" date="2021-02" db="EMBL/GenBank/DDBJ databases">
        <authorList>
            <person name="Nowell W R."/>
        </authorList>
    </citation>
    <scope>NUCLEOTIDE SEQUENCE</scope>
</reference>
<accession>A0A816NV70</accession>
<dbReference type="AlphaFoldDB" id="A0A816NV70"/>
<comment type="caution">
    <text evidence="1">The sequence shown here is derived from an EMBL/GenBank/DDBJ whole genome shotgun (WGS) entry which is preliminary data.</text>
</comment>
<protein>
    <submittedName>
        <fullName evidence="1">Uncharacterized protein</fullName>
    </submittedName>
</protein>
<organism evidence="1 2">
    <name type="scientific">Rotaria magnacalcarata</name>
    <dbReference type="NCBI Taxonomy" id="392030"/>
    <lineage>
        <taxon>Eukaryota</taxon>
        <taxon>Metazoa</taxon>
        <taxon>Spiralia</taxon>
        <taxon>Gnathifera</taxon>
        <taxon>Rotifera</taxon>
        <taxon>Eurotatoria</taxon>
        <taxon>Bdelloidea</taxon>
        <taxon>Philodinida</taxon>
        <taxon>Philodinidae</taxon>
        <taxon>Rotaria</taxon>
    </lineage>
</organism>
<dbReference type="GO" id="GO:0005975">
    <property type="term" value="P:carbohydrate metabolic process"/>
    <property type="evidence" value="ECO:0007669"/>
    <property type="project" value="InterPro"/>
</dbReference>
<evidence type="ECO:0000313" key="1">
    <source>
        <dbReference type="EMBL" id="CAF2040030.1"/>
    </source>
</evidence>
<dbReference type="Proteomes" id="UP000663824">
    <property type="component" value="Unassembled WGS sequence"/>
</dbReference>
<gene>
    <name evidence="1" type="ORF">MBJ925_LOCUS11235</name>
</gene>
<dbReference type="SUPFAM" id="SSF88713">
    <property type="entry name" value="Glycoside hydrolase/deacetylase"/>
    <property type="match status" value="1"/>
</dbReference>
<dbReference type="Gene3D" id="3.20.20.370">
    <property type="entry name" value="Glycoside hydrolase/deacetylase"/>
    <property type="match status" value="1"/>
</dbReference>
<sequence>MKAERNIEEILRPPFMLTHQLCSIQKKKNKAIDNGIRISLDATNDNVLYKLKSSIHNEQELIILPYSMETNDISLCMCQGYTGEKYGEALVEYDEQLSSESKSTATVVCFGLHPFIVGTPAKSLHLKKALQKVKQMPNVSFFNCEQLLKLI</sequence>
<dbReference type="PANTHER" id="PTHR43123:SF4">
    <property type="entry name" value="POLYSACCHARIDE DEACETYLASE"/>
    <property type="match status" value="1"/>
</dbReference>
<name>A0A816NV70_9BILA</name>
<proteinExistence type="predicted"/>
<dbReference type="PANTHER" id="PTHR43123">
    <property type="entry name" value="POLYSACCHARIDE DEACETYLASE-RELATED"/>
    <property type="match status" value="1"/>
</dbReference>
<dbReference type="EMBL" id="CAJNRE010004926">
    <property type="protein sequence ID" value="CAF2040030.1"/>
    <property type="molecule type" value="Genomic_DNA"/>
</dbReference>
<dbReference type="InterPro" id="IPR011330">
    <property type="entry name" value="Glyco_hydro/deAcase_b/a-brl"/>
</dbReference>
<evidence type="ECO:0000313" key="2">
    <source>
        <dbReference type="Proteomes" id="UP000663824"/>
    </source>
</evidence>